<evidence type="ECO:0000256" key="1">
    <source>
        <dbReference type="SAM" id="Phobius"/>
    </source>
</evidence>
<accession>C8XHL8</accession>
<keyword evidence="3" id="KW-1185">Reference proteome</keyword>
<keyword evidence="1" id="KW-0472">Membrane</keyword>
<protein>
    <submittedName>
        <fullName evidence="2">Uncharacterized protein</fullName>
    </submittedName>
</protein>
<dbReference type="STRING" id="479431.Namu_4029"/>
<dbReference type="HOGENOM" id="CLU_159952_0_0_11"/>
<organism evidence="2 3">
    <name type="scientific">Nakamurella multipartita (strain ATCC 700099 / DSM 44233 / CIP 104796 / JCM 9543 / NBRC 105858 / Y-104)</name>
    <name type="common">Microsphaera multipartita</name>
    <dbReference type="NCBI Taxonomy" id="479431"/>
    <lineage>
        <taxon>Bacteria</taxon>
        <taxon>Bacillati</taxon>
        <taxon>Actinomycetota</taxon>
        <taxon>Actinomycetes</taxon>
        <taxon>Nakamurellales</taxon>
        <taxon>Nakamurellaceae</taxon>
        <taxon>Nakamurella</taxon>
    </lineage>
</organism>
<dbReference type="InParanoid" id="C8XHL8"/>
<reference evidence="2 3" key="2">
    <citation type="journal article" date="2010" name="Stand. Genomic Sci.">
        <title>Complete genome sequence of Nakamurella multipartita type strain (Y-104).</title>
        <authorList>
            <person name="Tice H."/>
            <person name="Mayilraj S."/>
            <person name="Sims D."/>
            <person name="Lapidus A."/>
            <person name="Nolan M."/>
            <person name="Lucas S."/>
            <person name="Glavina Del Rio T."/>
            <person name="Copeland A."/>
            <person name="Cheng J.F."/>
            <person name="Meincke L."/>
            <person name="Bruce D."/>
            <person name="Goodwin L."/>
            <person name="Pitluck S."/>
            <person name="Ivanova N."/>
            <person name="Mavromatis K."/>
            <person name="Ovchinnikova G."/>
            <person name="Pati A."/>
            <person name="Chen A."/>
            <person name="Palaniappan K."/>
            <person name="Land M."/>
            <person name="Hauser L."/>
            <person name="Chang Y.J."/>
            <person name="Jeffries C.D."/>
            <person name="Detter J.C."/>
            <person name="Brettin T."/>
            <person name="Rohde M."/>
            <person name="Goker M."/>
            <person name="Bristow J."/>
            <person name="Eisen J.A."/>
            <person name="Markowitz V."/>
            <person name="Hugenholtz P."/>
            <person name="Kyrpides N.C."/>
            <person name="Klenk H.P."/>
            <person name="Chen F."/>
        </authorList>
    </citation>
    <scope>NUCLEOTIDE SEQUENCE [LARGE SCALE GENOMIC DNA]</scope>
    <source>
        <strain evidence="3">ATCC 700099 / DSM 44233 / CIP 104796 / JCM 9543 / NBRC 105858 / Y-104</strain>
    </source>
</reference>
<name>C8XHL8_NAKMY</name>
<sequence precursor="true">MNTSTPMTTITLAAGAVLTVLGIAGYALSGAASLTALIPALVGVLLAICGVLARQDKLRRHAIHAALAVALLGALGSLMNVVKIGQVFAGTAQRPTAVVVSTIMFLILVAYLAVGVRSFVAARRGPVTS</sequence>
<reference evidence="3" key="1">
    <citation type="submission" date="2009-09" db="EMBL/GenBank/DDBJ databases">
        <title>The complete genome of Nakamurella multipartita DSM 44233.</title>
        <authorList>
            <consortium name="US DOE Joint Genome Institute (JGI-PGF)"/>
            <person name="Lucas S."/>
            <person name="Copeland A."/>
            <person name="Lapidus A."/>
            <person name="Glavina del Rio T."/>
            <person name="Dalin E."/>
            <person name="Tice H."/>
            <person name="Bruce D."/>
            <person name="Goodwin L."/>
            <person name="Pitluck S."/>
            <person name="Kyrpides N."/>
            <person name="Mavromatis K."/>
            <person name="Ivanova N."/>
            <person name="Ovchinnikova G."/>
            <person name="Sims D."/>
            <person name="Meincke L."/>
            <person name="Brettin T."/>
            <person name="Detter J.C."/>
            <person name="Han C."/>
            <person name="Larimer F."/>
            <person name="Land M."/>
            <person name="Hauser L."/>
            <person name="Markowitz V."/>
            <person name="Cheng J.-F."/>
            <person name="Hugenholtz P."/>
            <person name="Woyke T."/>
            <person name="Wu D."/>
            <person name="Klenk H.-P."/>
            <person name="Eisen J.A."/>
        </authorList>
    </citation>
    <scope>NUCLEOTIDE SEQUENCE [LARGE SCALE GENOMIC DNA]</scope>
    <source>
        <strain evidence="3">ATCC 700099 / DSM 44233 / CIP 104796 / JCM 9543 / NBRC 105858 / Y-104</strain>
    </source>
</reference>
<dbReference type="eggNOG" id="ENOG5033633">
    <property type="taxonomic scope" value="Bacteria"/>
</dbReference>
<proteinExistence type="predicted"/>
<evidence type="ECO:0000313" key="2">
    <source>
        <dbReference type="EMBL" id="ACV80321.1"/>
    </source>
</evidence>
<keyword evidence="1" id="KW-1133">Transmembrane helix</keyword>
<gene>
    <name evidence="2" type="ordered locus">Namu_4029</name>
</gene>
<evidence type="ECO:0000313" key="3">
    <source>
        <dbReference type="Proteomes" id="UP000002218"/>
    </source>
</evidence>
<feature type="transmembrane region" description="Helical" evidence="1">
    <location>
        <begin position="7"/>
        <end position="28"/>
    </location>
</feature>
<dbReference type="Proteomes" id="UP000002218">
    <property type="component" value="Chromosome"/>
</dbReference>
<dbReference type="EMBL" id="CP001737">
    <property type="protein sequence ID" value="ACV80321.1"/>
    <property type="molecule type" value="Genomic_DNA"/>
</dbReference>
<dbReference type="RefSeq" id="WP_015749146.1">
    <property type="nucleotide sequence ID" value="NC_013235.1"/>
</dbReference>
<dbReference type="AlphaFoldDB" id="C8XHL8"/>
<feature type="transmembrane region" description="Helical" evidence="1">
    <location>
        <begin position="34"/>
        <end position="53"/>
    </location>
</feature>
<keyword evidence="1" id="KW-0812">Transmembrane</keyword>
<dbReference type="KEGG" id="nml:Namu_4029"/>
<feature type="transmembrane region" description="Helical" evidence="1">
    <location>
        <begin position="65"/>
        <end position="89"/>
    </location>
</feature>
<feature type="transmembrane region" description="Helical" evidence="1">
    <location>
        <begin position="95"/>
        <end position="114"/>
    </location>
</feature>